<gene>
    <name evidence="5" type="ORF">PICMEDRAFT_72280</name>
</gene>
<evidence type="ECO:0000259" key="2">
    <source>
        <dbReference type="Pfam" id="PF01968"/>
    </source>
</evidence>
<dbReference type="GO" id="GO:0017168">
    <property type="term" value="F:5-oxoprolinase (ATP-hydrolyzing) activity"/>
    <property type="evidence" value="ECO:0007669"/>
    <property type="project" value="TreeGrafter"/>
</dbReference>
<evidence type="ECO:0000256" key="1">
    <source>
        <dbReference type="ARBA" id="ARBA00010403"/>
    </source>
</evidence>
<evidence type="ECO:0000259" key="3">
    <source>
        <dbReference type="Pfam" id="PF02538"/>
    </source>
</evidence>
<dbReference type="OrthoDB" id="3643at2759"/>
<dbReference type="InterPro" id="IPR002821">
    <property type="entry name" value="Hydantoinase_A"/>
</dbReference>
<proteinExistence type="inferred from homology"/>
<dbReference type="InterPro" id="IPR045079">
    <property type="entry name" value="Oxoprolinase-like"/>
</dbReference>
<accession>A0A1E3NJ73</accession>
<sequence>MTQIVSGVKVAIDRGGTFTDVIAVIPGQEDYVFKLLSVDPLNYKDANVEAIRRTLEHITGYHIEKGKLLDTSSISSIRLGTTVATNALLERKGARCALLTTAGFKDILKIGDQARPDLFAMHIHKPEVLYEEVVEIQERVTAPDYDEDPDNVKFKHTVGQDRKKFKTGRTGQIYEILKPLDLEDARTKLLGLKEKGIESVGICLVHGYNFTEHESILKELVKELNFKFVTASYELMPMIRAIPRAQSVVVEAYLTPIIKDYIASFLSGFAKDFEKTTKIEFMQSDGGLVPYHEFSGLRALLSGPAGGVVGEARTCYDANEGTPIVGFDMGGTSTDVSRYDGNYEYVFHSITAGVHVAAPQLDINTVAAGGGSILEYKNGVFKVGPESASSHPGPACYRKGGPLTITDANLYIGRIIPQFFPHIFGPHENEPLDYSIVDKMFKQLTDIVNAENSCIQKTPYEVALGFLEVANYNMAKPIRALTESRGHDVSRHNLASFGGAGGQNCVDVAQILNMKRVIVHKFSSVLSAYGIGLADIVKEKLEPCDKVYSKKVSASLLGRCEQIENELITKLLEQGVDKSTIRSEIYFNLGYKGSETKLMILKSDLDFAEAFTERHKREFSFVDASKSILVYDIRVRVLGTTLSIPQRSPFDKTGIEFGPVRNGVEIKTSTVWFSMNGKGLFYSTKVYRIPELKVGEVIHGPAIMLDDTQTICVTPQAKATILPNHIVIDIESGKKIKDDGYQVEFVDPILLAVFQNRFMTIAEDMGTTLQKISVSANIKERMDFSCALFDEDGNLTANAPHVPVHLGSMSHCIRYAKHYWGDNIKPGDVLASNHPKAGGTHLPDITLISPVFIGGIIRFFTASRAHHAEIGGSAPGSCAADATELYQEGAQFLHWKIVEDSNFDYDGVQKYFVEEPARYPGCSGSRNLNDNLSDLKAQIAANLRGVHLLEELFEEYGTKTVLFYMTNVRTTAALAVRNFFKKTAKLKKGQLPLKATEVLDDGSIINVSISIDEETGDAFYDFTGTSEEAFNPCNAPLAITDACIIYSLRLMLEQEIPLNEGCLEPVTKYIPSGTLLNPSEYAAVAAANSTTSQRLNDTLLKAFGLCAASNGSNNTIGFGKGGKDPLTGEVKPGFAMVETIGGGSGACEGYNGWSGVHCHMTNTKITDPEVFEKRYPVILHEFSIRHNSAGKGRWNGGDGLIRTIEFTTDLSCTLRTQRRNNAPYGLYGGKPAAMGLNKLGRLQDGNMRWIKLPSFAQFQVHAGEFVSIHTPGGGGYGKPDDEKENESCKLYAENGFFSTMGATDPSLKSFQPIAGGTLAIITDLGNTSQ</sequence>
<dbReference type="InterPro" id="IPR008040">
    <property type="entry name" value="Hydant_A_N"/>
</dbReference>
<name>A0A1E3NJ73_9ASCO</name>
<feature type="domain" description="Hydantoinase/oxoprolinase N-terminal" evidence="4">
    <location>
        <begin position="9"/>
        <end position="223"/>
    </location>
</feature>
<feature type="domain" description="Hydantoinase A/oxoprolinase" evidence="2">
    <location>
        <begin position="244"/>
        <end position="539"/>
    </location>
</feature>
<evidence type="ECO:0000313" key="6">
    <source>
        <dbReference type="Proteomes" id="UP000094455"/>
    </source>
</evidence>
<dbReference type="GeneID" id="30180831"/>
<dbReference type="Proteomes" id="UP000094455">
    <property type="component" value="Unassembled WGS sequence"/>
</dbReference>
<dbReference type="GO" id="GO:0006749">
    <property type="term" value="P:glutathione metabolic process"/>
    <property type="evidence" value="ECO:0007669"/>
    <property type="project" value="TreeGrafter"/>
</dbReference>
<protein>
    <recommendedName>
        <fullName evidence="7">5-oxoprolinase</fullName>
    </recommendedName>
</protein>
<dbReference type="InterPro" id="IPR003692">
    <property type="entry name" value="Hydantoinase_B"/>
</dbReference>
<organism evidence="5 6">
    <name type="scientific">Pichia membranifaciens NRRL Y-2026</name>
    <dbReference type="NCBI Taxonomy" id="763406"/>
    <lineage>
        <taxon>Eukaryota</taxon>
        <taxon>Fungi</taxon>
        <taxon>Dikarya</taxon>
        <taxon>Ascomycota</taxon>
        <taxon>Saccharomycotina</taxon>
        <taxon>Pichiomycetes</taxon>
        <taxon>Pichiales</taxon>
        <taxon>Pichiaceae</taxon>
        <taxon>Pichia</taxon>
    </lineage>
</organism>
<evidence type="ECO:0000259" key="4">
    <source>
        <dbReference type="Pfam" id="PF05378"/>
    </source>
</evidence>
<keyword evidence="6" id="KW-1185">Reference proteome</keyword>
<comment type="similarity">
    <text evidence="1">Belongs to the oxoprolinase family.</text>
</comment>
<dbReference type="Pfam" id="PF05378">
    <property type="entry name" value="Hydant_A_N"/>
    <property type="match status" value="1"/>
</dbReference>
<evidence type="ECO:0000313" key="5">
    <source>
        <dbReference type="EMBL" id="ODQ46192.1"/>
    </source>
</evidence>
<dbReference type="EMBL" id="KV454003">
    <property type="protein sequence ID" value="ODQ46192.1"/>
    <property type="molecule type" value="Genomic_DNA"/>
</dbReference>
<evidence type="ECO:0008006" key="7">
    <source>
        <dbReference type="Google" id="ProtNLM"/>
    </source>
</evidence>
<dbReference type="PANTHER" id="PTHR11365">
    <property type="entry name" value="5-OXOPROLINASE RELATED"/>
    <property type="match status" value="1"/>
</dbReference>
<dbReference type="PANTHER" id="PTHR11365:SF2">
    <property type="entry name" value="5-OXOPROLINASE"/>
    <property type="match status" value="1"/>
</dbReference>
<dbReference type="RefSeq" id="XP_019017305.1">
    <property type="nucleotide sequence ID" value="XM_019164144.1"/>
</dbReference>
<dbReference type="STRING" id="763406.A0A1E3NJ73"/>
<dbReference type="Pfam" id="PF01968">
    <property type="entry name" value="Hydantoinase_A"/>
    <property type="match status" value="1"/>
</dbReference>
<dbReference type="Pfam" id="PF02538">
    <property type="entry name" value="Hydantoinase_B"/>
    <property type="match status" value="1"/>
</dbReference>
<dbReference type="GO" id="GO:0005829">
    <property type="term" value="C:cytosol"/>
    <property type="evidence" value="ECO:0007669"/>
    <property type="project" value="TreeGrafter"/>
</dbReference>
<feature type="domain" description="Hydantoinase B/oxoprolinase" evidence="3">
    <location>
        <begin position="747"/>
        <end position="1279"/>
    </location>
</feature>
<reference evidence="5 6" key="1">
    <citation type="journal article" date="2016" name="Proc. Natl. Acad. Sci. U.S.A.">
        <title>Comparative genomics of biotechnologically important yeasts.</title>
        <authorList>
            <person name="Riley R."/>
            <person name="Haridas S."/>
            <person name="Wolfe K.H."/>
            <person name="Lopes M.R."/>
            <person name="Hittinger C.T."/>
            <person name="Goeker M."/>
            <person name="Salamov A.A."/>
            <person name="Wisecaver J.H."/>
            <person name="Long T.M."/>
            <person name="Calvey C.H."/>
            <person name="Aerts A.L."/>
            <person name="Barry K.W."/>
            <person name="Choi C."/>
            <person name="Clum A."/>
            <person name="Coughlan A.Y."/>
            <person name="Deshpande S."/>
            <person name="Douglass A.P."/>
            <person name="Hanson S.J."/>
            <person name="Klenk H.-P."/>
            <person name="LaButti K.M."/>
            <person name="Lapidus A."/>
            <person name="Lindquist E.A."/>
            <person name="Lipzen A.M."/>
            <person name="Meier-Kolthoff J.P."/>
            <person name="Ohm R.A."/>
            <person name="Otillar R.P."/>
            <person name="Pangilinan J.L."/>
            <person name="Peng Y."/>
            <person name="Rokas A."/>
            <person name="Rosa C.A."/>
            <person name="Scheuner C."/>
            <person name="Sibirny A.A."/>
            <person name="Slot J.C."/>
            <person name="Stielow J.B."/>
            <person name="Sun H."/>
            <person name="Kurtzman C.P."/>
            <person name="Blackwell M."/>
            <person name="Grigoriev I.V."/>
            <person name="Jeffries T.W."/>
        </authorList>
    </citation>
    <scope>NUCLEOTIDE SEQUENCE [LARGE SCALE GENOMIC DNA]</scope>
    <source>
        <strain evidence="5 6">NRRL Y-2026</strain>
    </source>
</reference>